<dbReference type="GO" id="GO:0030145">
    <property type="term" value="F:manganese ion binding"/>
    <property type="evidence" value="ECO:0007669"/>
    <property type="project" value="UniProtKB-UniRule"/>
</dbReference>
<feature type="binding site" evidence="11">
    <location>
        <position position="119"/>
    </location>
    <ligand>
        <name>Mn(2+)</name>
        <dbReference type="ChEBI" id="CHEBI:29035"/>
    </ligand>
</feature>
<feature type="binding site" evidence="10">
    <location>
        <position position="121"/>
    </location>
    <ligand>
        <name>oxalate</name>
        <dbReference type="ChEBI" id="CHEBI:30623"/>
    </ligand>
</feature>
<evidence type="ECO:0000256" key="3">
    <source>
        <dbReference type="ARBA" id="ARBA00022523"/>
    </source>
</evidence>
<dbReference type="OrthoDB" id="1921208at2759"/>
<dbReference type="Gene3D" id="2.60.120.10">
    <property type="entry name" value="Jelly Rolls"/>
    <property type="match status" value="1"/>
</dbReference>
<dbReference type="PRINTS" id="PR00325">
    <property type="entry name" value="GERMIN"/>
</dbReference>
<feature type="binding site" evidence="11">
    <location>
        <position position="126"/>
    </location>
    <ligand>
        <name>Mn(2+)</name>
        <dbReference type="ChEBI" id="CHEBI:29035"/>
    </ligand>
</feature>
<evidence type="ECO:0000256" key="11">
    <source>
        <dbReference type="PIRSR" id="PIRSR601929-2"/>
    </source>
</evidence>
<evidence type="ECO:0000313" key="16">
    <source>
        <dbReference type="Proteomes" id="UP000811609"/>
    </source>
</evidence>
<reference evidence="15" key="1">
    <citation type="submission" date="2020-12" db="EMBL/GenBank/DDBJ databases">
        <title>WGS assembly of Carya illinoinensis cv. Pawnee.</title>
        <authorList>
            <person name="Platts A."/>
            <person name="Shu S."/>
            <person name="Wright S."/>
            <person name="Barry K."/>
            <person name="Edger P."/>
            <person name="Pires J.C."/>
            <person name="Schmutz J."/>
        </authorList>
    </citation>
    <scope>NUCLEOTIDE SEQUENCE</scope>
    <source>
        <tissue evidence="15">Leaf</tissue>
    </source>
</reference>
<evidence type="ECO:0000256" key="10">
    <source>
        <dbReference type="PIRSR" id="PIRSR601929-1"/>
    </source>
</evidence>
<evidence type="ECO:0000256" key="6">
    <source>
        <dbReference type="ARBA" id="ARBA00022729"/>
    </source>
</evidence>
<comment type="similarity">
    <text evidence="2 13">Belongs to the germin family.</text>
</comment>
<protein>
    <recommendedName>
        <fullName evidence="13">Germin-like protein</fullName>
    </recommendedName>
</protein>
<evidence type="ECO:0000313" key="15">
    <source>
        <dbReference type="EMBL" id="KAG6654429.1"/>
    </source>
</evidence>
<keyword evidence="4 13" id="KW-0964">Secreted</keyword>
<evidence type="ECO:0000256" key="4">
    <source>
        <dbReference type="ARBA" id="ARBA00022525"/>
    </source>
</evidence>
<dbReference type="Pfam" id="PF00190">
    <property type="entry name" value="Cupin_1"/>
    <property type="match status" value="1"/>
</dbReference>
<keyword evidence="8" id="KW-0325">Glycoprotein</keyword>
<dbReference type="CDD" id="cd02241">
    <property type="entry name" value="cupin_OxOx"/>
    <property type="match status" value="1"/>
</dbReference>
<dbReference type="InterPro" id="IPR019780">
    <property type="entry name" value="Germin_Mn-BS"/>
</dbReference>
<evidence type="ECO:0000256" key="8">
    <source>
        <dbReference type="ARBA" id="ARBA00023180"/>
    </source>
</evidence>
<evidence type="ECO:0000256" key="2">
    <source>
        <dbReference type="ARBA" id="ARBA00007456"/>
    </source>
</evidence>
<dbReference type="Proteomes" id="UP000811609">
    <property type="component" value="Chromosome 5"/>
</dbReference>
<dbReference type="InterPro" id="IPR014710">
    <property type="entry name" value="RmlC-like_jellyroll"/>
</dbReference>
<keyword evidence="5 10" id="KW-0479">Metal-binding</keyword>
<evidence type="ECO:0000256" key="12">
    <source>
        <dbReference type="PIRSR" id="PIRSR601929-3"/>
    </source>
</evidence>
<feature type="chain" id="PRO_5035961243" description="Germin-like protein" evidence="13">
    <location>
        <begin position="31"/>
        <end position="236"/>
    </location>
</feature>
<evidence type="ECO:0000256" key="1">
    <source>
        <dbReference type="ARBA" id="ARBA00004271"/>
    </source>
</evidence>
<keyword evidence="7 12" id="KW-1015">Disulfide bond</keyword>
<evidence type="ECO:0000256" key="7">
    <source>
        <dbReference type="ARBA" id="ARBA00023157"/>
    </source>
</evidence>
<dbReference type="GO" id="GO:0048046">
    <property type="term" value="C:apoplast"/>
    <property type="evidence" value="ECO:0007669"/>
    <property type="project" value="UniProtKB-SubCell"/>
</dbReference>
<evidence type="ECO:0000259" key="14">
    <source>
        <dbReference type="SMART" id="SM00835"/>
    </source>
</evidence>
<dbReference type="FunFam" id="2.60.120.10:FF:000025">
    <property type="entry name" value="germin-like protein subfamily 2 member 1"/>
    <property type="match status" value="1"/>
</dbReference>
<proteinExistence type="inferred from homology"/>
<sequence>MYIFTTLKTKCSSLLQLFLGLALLLGVSKSDPDPLQDYCIANNKSPQSFFASSTPCIDPNQAVVSHFVTSILSEPGNTSGNLFGSSRTLTNTVNFPGLNTMGLAMARLDLAAGGIIPPHMHPRASEVTICLKGPLTVGFVDSSDRLFMQILQPGDSFVFPKGLIHFLYNPNSKTPALTLSGLNSQSPGFHLTSVATFASKPEIPDEVLKKAFQINDQDVKRIRNNLKEVDYACLCK</sequence>
<dbReference type="PANTHER" id="PTHR31238">
    <property type="entry name" value="GERMIN-LIKE PROTEIN SUBFAMILY 3 MEMBER 3"/>
    <property type="match status" value="1"/>
</dbReference>
<keyword evidence="16" id="KW-1185">Reference proteome</keyword>
<organism evidence="15 16">
    <name type="scientific">Carya illinoinensis</name>
    <name type="common">Pecan</name>
    <dbReference type="NCBI Taxonomy" id="32201"/>
    <lineage>
        <taxon>Eukaryota</taxon>
        <taxon>Viridiplantae</taxon>
        <taxon>Streptophyta</taxon>
        <taxon>Embryophyta</taxon>
        <taxon>Tracheophyta</taxon>
        <taxon>Spermatophyta</taxon>
        <taxon>Magnoliopsida</taxon>
        <taxon>eudicotyledons</taxon>
        <taxon>Gunneridae</taxon>
        <taxon>Pentapetalae</taxon>
        <taxon>rosids</taxon>
        <taxon>fabids</taxon>
        <taxon>Fagales</taxon>
        <taxon>Juglandaceae</taxon>
        <taxon>Carya</taxon>
    </lineage>
</organism>
<gene>
    <name evidence="15" type="ORF">CIPAW_05G145100</name>
</gene>
<comment type="subcellular location">
    <subcellularLocation>
        <location evidence="1 13">Secreted</location>
        <location evidence="1 13">Extracellular space</location>
        <location evidence="1 13">Apoplast</location>
    </subcellularLocation>
</comment>
<dbReference type="InterPro" id="IPR006045">
    <property type="entry name" value="Cupin_1"/>
</dbReference>
<keyword evidence="3 13" id="KW-0052">Apoplast</keyword>
<dbReference type="GO" id="GO:0010497">
    <property type="term" value="P:plasmodesmata-mediated intercellular transport"/>
    <property type="evidence" value="ECO:0007669"/>
    <property type="project" value="UniProtKB-ARBA"/>
</dbReference>
<dbReference type="InterPro" id="IPR001929">
    <property type="entry name" value="Germin"/>
</dbReference>
<keyword evidence="9 10" id="KW-0464">Manganese</keyword>
<dbReference type="InterPro" id="IPR011051">
    <property type="entry name" value="RmlC_Cupin_sf"/>
</dbReference>
<evidence type="ECO:0000256" key="5">
    <source>
        <dbReference type="ARBA" id="ARBA00022723"/>
    </source>
</evidence>
<dbReference type="GO" id="GO:0009506">
    <property type="term" value="C:plasmodesma"/>
    <property type="evidence" value="ECO:0007669"/>
    <property type="project" value="UniProtKB-ARBA"/>
</dbReference>
<accession>A0A8T1QJE4</accession>
<dbReference type="GO" id="GO:2000280">
    <property type="term" value="P:regulation of root development"/>
    <property type="evidence" value="ECO:0007669"/>
    <property type="project" value="UniProtKB-ARBA"/>
</dbReference>
<feature type="binding site" evidence="11">
    <location>
        <position position="165"/>
    </location>
    <ligand>
        <name>Mn(2+)</name>
        <dbReference type="ChEBI" id="CHEBI:29035"/>
    </ligand>
</feature>
<dbReference type="PROSITE" id="PS00725">
    <property type="entry name" value="GERMIN"/>
    <property type="match status" value="1"/>
</dbReference>
<evidence type="ECO:0000256" key="13">
    <source>
        <dbReference type="RuleBase" id="RU366015"/>
    </source>
</evidence>
<dbReference type="EMBL" id="CM031813">
    <property type="protein sequence ID" value="KAG6654429.1"/>
    <property type="molecule type" value="Genomic_DNA"/>
</dbReference>
<evidence type="ECO:0000256" key="9">
    <source>
        <dbReference type="ARBA" id="ARBA00023211"/>
    </source>
</evidence>
<dbReference type="SUPFAM" id="SSF51182">
    <property type="entry name" value="RmlC-like cupins"/>
    <property type="match status" value="1"/>
</dbReference>
<feature type="domain" description="Cupin type-1" evidence="14">
    <location>
        <begin position="70"/>
        <end position="220"/>
    </location>
</feature>
<feature type="disulfide bond" evidence="12">
    <location>
        <begin position="39"/>
        <end position="56"/>
    </location>
</feature>
<feature type="binding site" evidence="11">
    <location>
        <position position="121"/>
    </location>
    <ligand>
        <name>Mn(2+)</name>
        <dbReference type="ChEBI" id="CHEBI:29035"/>
    </ligand>
</feature>
<dbReference type="AlphaFoldDB" id="A0A8T1QJE4"/>
<name>A0A8T1QJE4_CARIL</name>
<feature type="binding site" evidence="10">
    <location>
        <position position="126"/>
    </location>
    <ligand>
        <name>oxalate</name>
        <dbReference type="ChEBI" id="CHEBI:30623"/>
    </ligand>
</feature>
<comment type="caution">
    <text evidence="15">The sequence shown here is derived from an EMBL/GenBank/DDBJ whole genome shotgun (WGS) entry which is preliminary data.</text>
</comment>
<feature type="signal peptide" evidence="13">
    <location>
        <begin position="1"/>
        <end position="30"/>
    </location>
</feature>
<dbReference type="SMART" id="SM00835">
    <property type="entry name" value="Cupin_1"/>
    <property type="match status" value="1"/>
</dbReference>
<keyword evidence="6 13" id="KW-0732">Signal</keyword>